<evidence type="ECO:0000313" key="3">
    <source>
        <dbReference type="Proteomes" id="UP001159363"/>
    </source>
</evidence>
<organism evidence="2 3">
    <name type="scientific">Dryococelus australis</name>
    <dbReference type="NCBI Taxonomy" id="614101"/>
    <lineage>
        <taxon>Eukaryota</taxon>
        <taxon>Metazoa</taxon>
        <taxon>Ecdysozoa</taxon>
        <taxon>Arthropoda</taxon>
        <taxon>Hexapoda</taxon>
        <taxon>Insecta</taxon>
        <taxon>Pterygota</taxon>
        <taxon>Neoptera</taxon>
        <taxon>Polyneoptera</taxon>
        <taxon>Phasmatodea</taxon>
        <taxon>Verophasmatodea</taxon>
        <taxon>Anareolatae</taxon>
        <taxon>Phasmatidae</taxon>
        <taxon>Eurycanthinae</taxon>
        <taxon>Dryococelus</taxon>
    </lineage>
</organism>
<gene>
    <name evidence="2" type="ORF">PR048_021484</name>
</gene>
<dbReference type="InterPro" id="IPR032718">
    <property type="entry name" value="PGBD4_Znf_C"/>
</dbReference>
<evidence type="ECO:0000259" key="1">
    <source>
        <dbReference type="Pfam" id="PF13842"/>
    </source>
</evidence>
<feature type="domain" description="PiggyBac transposable element-derived protein 4 C-terminal zinc-finger" evidence="1">
    <location>
        <begin position="114"/>
        <end position="155"/>
    </location>
</feature>
<protein>
    <recommendedName>
        <fullName evidence="1">PiggyBac transposable element-derived protein 4 C-terminal zinc-finger domain-containing protein</fullName>
    </recommendedName>
</protein>
<proteinExistence type="predicted"/>
<dbReference type="PANTHER" id="PTHR46599">
    <property type="entry name" value="PIGGYBAC TRANSPOSABLE ELEMENT-DERIVED PROTEIN 4"/>
    <property type="match status" value="1"/>
</dbReference>
<sequence length="162" mass="18120">MVKYYPKASKIIKWTKKVVFNLFLIGAYNAIVVMKEHTGVKLKFVDFLSQCIEGMTTTPIETNSHQLLEDSDNSSNCSPSVSPVARPSVQDTASRLLDGVKNHSLVKIPQVGKRTNTLRQCRVCSVKDSEPKRISFVCSSCNNPLCPDGCFSRYHSVKHIKK</sequence>
<reference evidence="2 3" key="1">
    <citation type="submission" date="2023-02" db="EMBL/GenBank/DDBJ databases">
        <title>LHISI_Scaffold_Assembly.</title>
        <authorList>
            <person name="Stuart O.P."/>
            <person name="Cleave R."/>
            <person name="Magrath M.J.L."/>
            <person name="Mikheyev A.S."/>
        </authorList>
    </citation>
    <scope>NUCLEOTIDE SEQUENCE [LARGE SCALE GENOMIC DNA]</scope>
    <source>
        <strain evidence="2">Daus_M_001</strain>
        <tissue evidence="2">Leg muscle</tissue>
    </source>
</reference>
<dbReference type="PANTHER" id="PTHR46599:SF3">
    <property type="entry name" value="PIGGYBAC TRANSPOSABLE ELEMENT-DERIVED PROTEIN 4"/>
    <property type="match status" value="1"/>
</dbReference>
<evidence type="ECO:0000313" key="2">
    <source>
        <dbReference type="EMBL" id="KAJ8877032.1"/>
    </source>
</evidence>
<dbReference type="EMBL" id="JARBHB010000008">
    <property type="protein sequence ID" value="KAJ8877032.1"/>
    <property type="molecule type" value="Genomic_DNA"/>
</dbReference>
<name>A0ABQ9GYE6_9NEOP</name>
<comment type="caution">
    <text evidence="2">The sequence shown here is derived from an EMBL/GenBank/DDBJ whole genome shotgun (WGS) entry which is preliminary data.</text>
</comment>
<dbReference type="Pfam" id="PF13842">
    <property type="entry name" value="zf-Tnp_2"/>
    <property type="match status" value="1"/>
</dbReference>
<keyword evidence="3" id="KW-1185">Reference proteome</keyword>
<dbReference type="Proteomes" id="UP001159363">
    <property type="component" value="Chromosome 7"/>
</dbReference>
<accession>A0ABQ9GYE6</accession>